<keyword evidence="3" id="KW-1185">Reference proteome</keyword>
<comment type="caution">
    <text evidence="2">The sequence shown here is derived from an EMBL/GenBank/DDBJ whole genome shotgun (WGS) entry which is preliminary data.</text>
</comment>
<reference evidence="2 3" key="1">
    <citation type="journal article" date="2013" name="J. Microbiol.">
        <title>Lysinibacillus chungkukjangi sp. nov., isolated from Chungkukjang, Korean fermented soybean food.</title>
        <authorList>
            <person name="Kim S.J."/>
            <person name="Jang Y.H."/>
            <person name="Hamada M."/>
            <person name="Ahn J.H."/>
            <person name="Weon H.Y."/>
            <person name="Suzuki K."/>
            <person name="Whang K.S."/>
            <person name="Kwon S.W."/>
        </authorList>
    </citation>
    <scope>NUCLEOTIDE SEQUENCE [LARGE SCALE GENOMIC DNA]</scope>
    <source>
        <strain evidence="2 3">MCCC 1A12701</strain>
    </source>
</reference>
<sequence length="100" mass="11506">MVFEPLYIFFFFILVGLVYIPVFLTIVAKYRFNLFGYLLVLLSISSYLFIGKYMMDAGTFADEQQSLFGIGFLELTLLTYPYIFIILAVVLGKKGVRNES</sequence>
<keyword evidence="1" id="KW-0812">Transmembrane</keyword>
<proteinExistence type="predicted"/>
<organism evidence="2 3">
    <name type="scientific">Lysinibacillus composti</name>
    <dbReference type="NCBI Taxonomy" id="720633"/>
    <lineage>
        <taxon>Bacteria</taxon>
        <taxon>Bacillati</taxon>
        <taxon>Bacillota</taxon>
        <taxon>Bacilli</taxon>
        <taxon>Bacillales</taxon>
        <taxon>Bacillaceae</taxon>
        <taxon>Lysinibacillus</taxon>
    </lineage>
</organism>
<keyword evidence="1" id="KW-0472">Membrane</keyword>
<name>A0A3N9UEL0_9BACI</name>
<dbReference type="AlphaFoldDB" id="A0A3N9UEL0"/>
<dbReference type="OrthoDB" id="2943700at2"/>
<accession>A0A3N9UEL0</accession>
<evidence type="ECO:0000313" key="3">
    <source>
        <dbReference type="Proteomes" id="UP000274033"/>
    </source>
</evidence>
<dbReference type="Proteomes" id="UP000274033">
    <property type="component" value="Unassembled WGS sequence"/>
</dbReference>
<dbReference type="EMBL" id="RRCT01000007">
    <property type="protein sequence ID" value="RQW74723.1"/>
    <property type="molecule type" value="Genomic_DNA"/>
</dbReference>
<gene>
    <name evidence="2" type="ORF">EBB45_08955</name>
</gene>
<feature type="transmembrane region" description="Helical" evidence="1">
    <location>
        <begin position="34"/>
        <end position="55"/>
    </location>
</feature>
<dbReference type="RefSeq" id="WP_124764147.1">
    <property type="nucleotide sequence ID" value="NZ_JAFBDY010000006.1"/>
</dbReference>
<feature type="transmembrane region" description="Helical" evidence="1">
    <location>
        <begin position="6"/>
        <end position="27"/>
    </location>
</feature>
<protein>
    <submittedName>
        <fullName evidence="2">Uncharacterized protein</fullName>
    </submittedName>
</protein>
<keyword evidence="1" id="KW-1133">Transmembrane helix</keyword>
<evidence type="ECO:0000313" key="2">
    <source>
        <dbReference type="EMBL" id="RQW74723.1"/>
    </source>
</evidence>
<feature type="transmembrane region" description="Helical" evidence="1">
    <location>
        <begin position="67"/>
        <end position="91"/>
    </location>
</feature>
<evidence type="ECO:0000256" key="1">
    <source>
        <dbReference type="SAM" id="Phobius"/>
    </source>
</evidence>